<dbReference type="Proteomes" id="UP000186547">
    <property type="component" value="Chromosome"/>
</dbReference>
<proteinExistence type="predicted"/>
<evidence type="ECO:0000313" key="1">
    <source>
        <dbReference type="EMBL" id="APW97080.1"/>
    </source>
</evidence>
<dbReference type="eggNOG" id="arCOG04606">
    <property type="taxonomic scope" value="Archaea"/>
</dbReference>
<gene>
    <name evidence="2" type="ORF">C445_07797</name>
    <name evidence="1" type="ORF">CHINAEXTREME_04535</name>
</gene>
<dbReference type="Proteomes" id="UP000011555">
    <property type="component" value="Unassembled WGS sequence"/>
</dbReference>
<accession>M0LLF6</accession>
<dbReference type="GeneID" id="30920365"/>
<reference evidence="1 4" key="1">
    <citation type="journal article" date="2011" name="J. Bacteriol.">
        <title>Genome sequence of Halobiforma lacisalsi AJ5, an extremely halophilic archaeon which harbors a bop gene.</title>
        <authorList>
            <person name="Jiang X."/>
            <person name="Wang S."/>
            <person name="Cheng H."/>
            <person name="Huo Y."/>
            <person name="Zhang X."/>
            <person name="Zhu X."/>
            <person name="Han X."/>
            <person name="Ni P."/>
            <person name="Wu M."/>
        </authorList>
    </citation>
    <scope>NUCLEOTIDE SEQUENCE [LARGE SCALE GENOMIC DNA]</scope>
    <source>
        <strain evidence="1 4">AJ5</strain>
    </source>
</reference>
<name>M0LLF6_NATLA</name>
<dbReference type="RefSeq" id="WP_007141285.1">
    <property type="nucleotide sequence ID" value="NZ_AOLZ01000032.1"/>
</dbReference>
<dbReference type="Pfam" id="PF23444">
    <property type="entry name" value="DUF7127"/>
    <property type="match status" value="1"/>
</dbReference>
<organism evidence="2 3">
    <name type="scientific">Natronobacterium lacisalsi AJ5</name>
    <dbReference type="NCBI Taxonomy" id="358396"/>
    <lineage>
        <taxon>Archaea</taxon>
        <taxon>Methanobacteriati</taxon>
        <taxon>Methanobacteriota</taxon>
        <taxon>Stenosarchaea group</taxon>
        <taxon>Halobacteria</taxon>
        <taxon>Halobacteriales</taxon>
        <taxon>Natrialbaceae</taxon>
        <taxon>Natronobacterium</taxon>
    </lineage>
</organism>
<evidence type="ECO:0000313" key="2">
    <source>
        <dbReference type="EMBL" id="EMA34412.1"/>
    </source>
</evidence>
<dbReference type="KEGG" id="hlc:CHINAEXTREME04535"/>
<protein>
    <recommendedName>
        <fullName evidence="5">Hsp20/alpha crystallin family protein</fullName>
    </recommendedName>
</protein>
<dbReference type="EMBL" id="AOLZ01000032">
    <property type="protein sequence ID" value="EMA34412.1"/>
    <property type="molecule type" value="Genomic_DNA"/>
</dbReference>
<sequence>MNVPEPLRNAEGDDALVRSFEYDDTNESLIAVDFGRDGVTGDELSVDVVDSRVIVVADDQGLECEFDLPPSATDVSVRNGVVTIAGEPDD</sequence>
<dbReference type="InterPro" id="IPR055551">
    <property type="entry name" value="DUF7127"/>
</dbReference>
<reference evidence="2 3" key="2">
    <citation type="journal article" date="2014" name="PLoS Genet.">
        <title>Phylogenetically driven sequencing of extremely halophilic archaea reveals strategies for static and dynamic osmo-response.</title>
        <authorList>
            <person name="Becker E.A."/>
            <person name="Seitzer P.M."/>
            <person name="Tritt A."/>
            <person name="Larsen D."/>
            <person name="Krusor M."/>
            <person name="Yao A.I."/>
            <person name="Wu D."/>
            <person name="Madern D."/>
            <person name="Eisen J.A."/>
            <person name="Darling A.E."/>
            <person name="Facciotti M.T."/>
        </authorList>
    </citation>
    <scope>NUCLEOTIDE SEQUENCE [LARGE SCALE GENOMIC DNA]</scope>
    <source>
        <strain evidence="2 3">AJ5</strain>
    </source>
</reference>
<evidence type="ECO:0000313" key="3">
    <source>
        <dbReference type="Proteomes" id="UP000011555"/>
    </source>
</evidence>
<evidence type="ECO:0000313" key="4">
    <source>
        <dbReference type="Proteomes" id="UP000186547"/>
    </source>
</evidence>
<reference evidence="1" key="3">
    <citation type="submission" date="2017-01" db="EMBL/GenBank/DDBJ databases">
        <authorList>
            <person name="Mah S.A."/>
            <person name="Swanson W.J."/>
            <person name="Moy G.W."/>
            <person name="Vacquier V.D."/>
        </authorList>
    </citation>
    <scope>NUCLEOTIDE SEQUENCE</scope>
    <source>
        <strain evidence="1">AJ5</strain>
    </source>
</reference>
<dbReference type="EMBL" id="CP019285">
    <property type="protein sequence ID" value="APW97080.1"/>
    <property type="molecule type" value="Genomic_DNA"/>
</dbReference>
<evidence type="ECO:0008006" key="5">
    <source>
        <dbReference type="Google" id="ProtNLM"/>
    </source>
</evidence>
<dbReference type="AlphaFoldDB" id="M0LLF6"/>
<keyword evidence="3" id="KW-1185">Reference proteome</keyword>